<feature type="domain" description="DUF4136" evidence="2">
    <location>
        <begin position="26"/>
        <end position="177"/>
    </location>
</feature>
<gene>
    <name evidence="3" type="ORF">SAMN05216203_1328</name>
</gene>
<dbReference type="EMBL" id="FOYW01000001">
    <property type="protein sequence ID" value="SFR55220.1"/>
    <property type="molecule type" value="Genomic_DNA"/>
</dbReference>
<reference evidence="3 4" key="1">
    <citation type="submission" date="2016-10" db="EMBL/GenBank/DDBJ databases">
        <authorList>
            <person name="de Groot N.N."/>
        </authorList>
    </citation>
    <scope>NUCLEOTIDE SEQUENCE [LARGE SCALE GENOMIC DNA]</scope>
    <source>
        <strain evidence="3 4">CGMCC 1.9167</strain>
    </source>
</reference>
<dbReference type="RefSeq" id="WP_092009990.1">
    <property type="nucleotide sequence ID" value="NZ_FOYW01000001.1"/>
</dbReference>
<feature type="chain" id="PRO_5011728334" description="DUF4136 domain-containing protein" evidence="1">
    <location>
        <begin position="24"/>
        <end position="179"/>
    </location>
</feature>
<dbReference type="Proteomes" id="UP000198644">
    <property type="component" value="Unassembled WGS sequence"/>
</dbReference>
<name>A0A1I6HLR3_9GAMM</name>
<dbReference type="OrthoDB" id="329837at2"/>
<accession>A0A1I6HLR3</accession>
<dbReference type="Gene3D" id="3.30.160.670">
    <property type="match status" value="1"/>
</dbReference>
<sequence>MNRTVTGPLGPLLLMALLLSGCAANVVTDYDESVAFGQYDTWAFAPRDDKDYQSLDATRIEAAVERELAGEALTKASQDEADLLLSYRIQQVERLDTSGFSYGLGFGGGAFGWGLATRPPAREIQEGQLVLELVDSETDRVVWRAASKRYLNQDQSPETRKKLINEVVTEMFSRYPPGK</sequence>
<keyword evidence="1" id="KW-0732">Signal</keyword>
<feature type="signal peptide" evidence="1">
    <location>
        <begin position="1"/>
        <end position="23"/>
    </location>
</feature>
<dbReference type="InterPro" id="IPR025411">
    <property type="entry name" value="DUF4136"/>
</dbReference>
<evidence type="ECO:0000313" key="3">
    <source>
        <dbReference type="EMBL" id="SFR55220.1"/>
    </source>
</evidence>
<dbReference type="Pfam" id="PF13590">
    <property type="entry name" value="DUF4136"/>
    <property type="match status" value="1"/>
</dbReference>
<keyword evidence="4" id="KW-1185">Reference proteome</keyword>
<proteinExistence type="predicted"/>
<evidence type="ECO:0000256" key="1">
    <source>
        <dbReference type="SAM" id="SignalP"/>
    </source>
</evidence>
<protein>
    <recommendedName>
        <fullName evidence="2">DUF4136 domain-containing protein</fullName>
    </recommendedName>
</protein>
<organism evidence="3 4">
    <name type="scientific">Marinobacter daqiaonensis</name>
    <dbReference type="NCBI Taxonomy" id="650891"/>
    <lineage>
        <taxon>Bacteria</taxon>
        <taxon>Pseudomonadati</taxon>
        <taxon>Pseudomonadota</taxon>
        <taxon>Gammaproteobacteria</taxon>
        <taxon>Pseudomonadales</taxon>
        <taxon>Marinobacteraceae</taxon>
        <taxon>Marinobacter</taxon>
    </lineage>
</organism>
<evidence type="ECO:0000259" key="2">
    <source>
        <dbReference type="Pfam" id="PF13590"/>
    </source>
</evidence>
<dbReference type="AlphaFoldDB" id="A0A1I6HLR3"/>
<evidence type="ECO:0000313" key="4">
    <source>
        <dbReference type="Proteomes" id="UP000198644"/>
    </source>
</evidence>
<dbReference type="STRING" id="650891.SAMN05216203_1328"/>
<dbReference type="PROSITE" id="PS51257">
    <property type="entry name" value="PROKAR_LIPOPROTEIN"/>
    <property type="match status" value="1"/>
</dbReference>